<feature type="compositionally biased region" description="Polar residues" evidence="1">
    <location>
        <begin position="694"/>
        <end position="725"/>
    </location>
</feature>
<dbReference type="OrthoDB" id="3945592at2759"/>
<feature type="compositionally biased region" description="Polar residues" evidence="1">
    <location>
        <begin position="1288"/>
        <end position="1310"/>
    </location>
</feature>
<protein>
    <submittedName>
        <fullName evidence="2">Peptidyl-prolyl cis-trans isomerase cyp15</fullName>
    </submittedName>
</protein>
<feature type="compositionally biased region" description="Low complexity" evidence="1">
    <location>
        <begin position="1257"/>
        <end position="1270"/>
    </location>
</feature>
<feature type="compositionally biased region" description="Polar residues" evidence="1">
    <location>
        <begin position="372"/>
        <end position="403"/>
    </location>
</feature>
<feature type="compositionally biased region" description="Polar residues" evidence="1">
    <location>
        <begin position="203"/>
        <end position="217"/>
    </location>
</feature>
<keyword evidence="3" id="KW-1185">Reference proteome</keyword>
<evidence type="ECO:0000256" key="1">
    <source>
        <dbReference type="SAM" id="MobiDB-lite"/>
    </source>
</evidence>
<feature type="compositionally biased region" description="Polar residues" evidence="1">
    <location>
        <begin position="1012"/>
        <end position="1025"/>
    </location>
</feature>
<reference evidence="2 3" key="1">
    <citation type="submission" date="2017-05" db="EMBL/GenBank/DDBJ databases">
        <title>Draft genome sequence of Elsinoe australis.</title>
        <authorList>
            <person name="Cheng Q."/>
        </authorList>
    </citation>
    <scope>NUCLEOTIDE SEQUENCE [LARGE SCALE GENOMIC DNA]</scope>
    <source>
        <strain evidence="2 3">NL1</strain>
    </source>
</reference>
<feature type="compositionally biased region" description="Polar residues" evidence="1">
    <location>
        <begin position="968"/>
        <end position="994"/>
    </location>
</feature>
<feature type="region of interest" description="Disordered" evidence="1">
    <location>
        <begin position="229"/>
        <end position="296"/>
    </location>
</feature>
<feature type="region of interest" description="Disordered" evidence="1">
    <location>
        <begin position="324"/>
        <end position="457"/>
    </location>
</feature>
<comment type="caution">
    <text evidence="2">The sequence shown here is derived from an EMBL/GenBank/DDBJ whole genome shotgun (WGS) entry which is preliminary data.</text>
</comment>
<dbReference type="Proteomes" id="UP000243723">
    <property type="component" value="Unassembled WGS sequence"/>
</dbReference>
<feature type="compositionally biased region" description="Polar residues" evidence="1">
    <location>
        <begin position="780"/>
        <end position="793"/>
    </location>
</feature>
<gene>
    <name evidence="2" type="ORF">B9Z65_8711</name>
</gene>
<keyword evidence="2" id="KW-0413">Isomerase</keyword>
<organism evidence="2 3">
    <name type="scientific">Elsinoe australis</name>
    <dbReference type="NCBI Taxonomy" id="40998"/>
    <lineage>
        <taxon>Eukaryota</taxon>
        <taxon>Fungi</taxon>
        <taxon>Dikarya</taxon>
        <taxon>Ascomycota</taxon>
        <taxon>Pezizomycotina</taxon>
        <taxon>Dothideomycetes</taxon>
        <taxon>Dothideomycetidae</taxon>
        <taxon>Myriangiales</taxon>
        <taxon>Elsinoaceae</taxon>
        <taxon>Elsinoe</taxon>
    </lineage>
</organism>
<feature type="region of interest" description="Disordered" evidence="1">
    <location>
        <begin position="1397"/>
        <end position="1457"/>
    </location>
</feature>
<evidence type="ECO:0000313" key="3">
    <source>
        <dbReference type="Proteomes" id="UP000243723"/>
    </source>
</evidence>
<feature type="compositionally biased region" description="Polar residues" evidence="1">
    <location>
        <begin position="1444"/>
        <end position="1457"/>
    </location>
</feature>
<feature type="compositionally biased region" description="Polar residues" evidence="1">
    <location>
        <begin position="587"/>
        <end position="597"/>
    </location>
</feature>
<sequence length="1760" mass="190203">MTTISTAKRKPADVAADGEGALKKTTFPTLQRGLHKAAPIIRSDPFQDLTPFIENLWNTRPEMCRSVFTDLFPRGENGQGATKDEEDTFIAKFFNNEVIVEQSSRFLKQVLYCIALYNDTRVVSDAKKWKENHPDLFSDTGIVEQMLKTSRTRVFFDETDMKEHHNDEQFLLRMMRHVQYEITKARAKDAAQITETDIGPSTIPETPRQSDAQTQPSFKIVNYDAATQTPRKISDKVSPTSVPHSSAATQTQMHQADHEQTSGADLSITNAEDDRVSTKQASPISAGPSGATLKDIPDFVPARQLPQSQLSSSRDAAALADRIKRDHSDPYHSPNGFGDFTGTPRGRGDGLRGRGSVRGGRGRGRLSFSSSTHSEVQGGFRSQNSSQPRWLNQQENTPPTASRGSRAISWRGGSNHSQHNSDRRIFSEDRGFARRDGMASGFRTGMSMSPRNAPTPVVSGSGPAFTPMMPLYGTNMAAYSPQAQPQFVFPTAVYKVAVLGIPVNFSHEMVRSIVSSLLPHDIMDSYYGTDVKPTVTFLLFSAPFAANHLINMGRAIVQGLPLAFEIPRHGPLAESVHPQYCPAGNPLQATSGNAQDNTDLRRPTNPFPEDEPRAEQEWSIKNGAGQELSRTKLGGDARLAGTGLPGPSHQAGTQLEAASDTTHTSNKAEDAPRKAPKKKAGKKTKGQEPRNETFHGTSAANPPSGNQKENTRPSHQGTESSSEQLSGEPRLVCANADVVTPSQQDAQEATAETLQSSTGPGPSGGESHEPVKSPLLPPASSLTVSKRASTKTVPITPARPASRPNVTADAARARHTDTSEQLFDSPETRPKDVDVQSLALGVENEREEKGKTVATMAPPTPGKTSESNAQAVPPSNVRSSSSMNGRAQHRQITPWRSMTGQSSVNTPGTEDIDDSFQTAAESPESSRKVSKGKEIATHVKNPAAKHTNVDPSQPAEAQPSSSPKAQANTSEVLESHAQENISPTLQAEAANQTGPVVKLQASDVGDHKSEDIGTTVTEQEQQLLASQAKPVKDTLKLSGPKQTESLSPFARMSQAKKKQKKVKAKAKGKSKADKGTKSRTQSVSVPGSAEQGENSVSKDTSSLQELSAKSRHQTSSGLTNDGSAEASTSPTKNVLKGLKEGMVRPLKYLTGGRTSTKSTDEDTKSTNSLDNPGAASIVEALPNSEAPRSQPPQAEKLNESRELYEDADFPSSPSTMSVDLSISPDRRNEQFSFRFPREGHSANFGGLDGANSERAISEGANSSSGASDSAMVPTKGKGIVMGEPLEQATHSTEGSLTVSSSAAESRSQTPAPTPRKISAEKPHLIQAKKNTLSARKKRKAKKPSVKLPDEDAGDDSKALAKVSNNFIYSLTSVENSDGAKDWHLDKVEKAKPERMKFVRKTPTERENERKENLRYPMMKLEHQEKLAKFEKEGDEQAYHEEEQAWNQTPCSHDPHQQIQQAFHSQLQEIRSACQTSASHAGPAAKEDKPCPHSPATTATYTPPSTPDTSSTKSSLAATESEMASFRTKIRAYAASRYPDTPPLSWPPPVPTYTFPPAAAAAAAADAAPPRHDSPQLGSATVPRTMPSIDGTFATAARLAHEPLHKRYERLMRKADVAVAERTLEEVEMGSLGGEAFDRRLERMRPEAREILKGMLVKVREETAGALEEKLRALRGLRGVVLGELGGEVGKGGEEKGEGKVGHEAPSEADLKAAREHIRRLDEGTSADVLAGELKGMSTAATVELERLLEKRCKIEGKEEW</sequence>
<feature type="compositionally biased region" description="Polar residues" evidence="1">
    <location>
        <begin position="740"/>
        <end position="755"/>
    </location>
</feature>
<feature type="compositionally biased region" description="Basic residues" evidence="1">
    <location>
        <begin position="674"/>
        <end position="684"/>
    </location>
</feature>
<feature type="region of interest" description="Disordered" evidence="1">
    <location>
        <begin position="189"/>
        <end position="217"/>
    </location>
</feature>
<name>A0A2P7YEI5_9PEZI</name>
<feature type="region of interest" description="Disordered" evidence="1">
    <location>
        <begin position="1469"/>
        <end position="1521"/>
    </location>
</feature>
<evidence type="ECO:0000313" key="2">
    <source>
        <dbReference type="EMBL" id="PSK34385.1"/>
    </source>
</evidence>
<feature type="compositionally biased region" description="Polar residues" evidence="1">
    <location>
        <begin position="1211"/>
        <end position="1220"/>
    </location>
</feature>
<proteinExistence type="predicted"/>
<feature type="compositionally biased region" description="Polar residues" evidence="1">
    <location>
        <begin position="1078"/>
        <end position="1132"/>
    </location>
</feature>
<feature type="compositionally biased region" description="Basic and acidic residues" evidence="1">
    <location>
        <begin position="1224"/>
        <end position="1240"/>
    </location>
</feature>
<feature type="compositionally biased region" description="Low complexity" evidence="1">
    <location>
        <begin position="951"/>
        <end position="967"/>
    </location>
</feature>
<feature type="compositionally biased region" description="Basic residues" evidence="1">
    <location>
        <begin position="1054"/>
        <end position="1069"/>
    </location>
</feature>
<feature type="compositionally biased region" description="Basic and acidic residues" evidence="1">
    <location>
        <begin position="1397"/>
        <end position="1442"/>
    </location>
</feature>
<dbReference type="GO" id="GO:0016853">
    <property type="term" value="F:isomerase activity"/>
    <property type="evidence" value="ECO:0007669"/>
    <property type="project" value="UniProtKB-KW"/>
</dbReference>
<feature type="region of interest" description="Disordered" evidence="1">
    <location>
        <begin position="577"/>
        <end position="616"/>
    </location>
</feature>
<feature type="compositionally biased region" description="Polar residues" evidence="1">
    <location>
        <begin position="229"/>
        <end position="254"/>
    </location>
</feature>
<feature type="compositionally biased region" description="Basic and acidic residues" evidence="1">
    <location>
        <begin position="419"/>
        <end position="437"/>
    </location>
</feature>
<feature type="compositionally biased region" description="Basic residues" evidence="1">
    <location>
        <begin position="1334"/>
        <end position="1344"/>
    </location>
</feature>
<accession>A0A2P7YEI5</accession>
<dbReference type="EMBL" id="NHZQ01000447">
    <property type="protein sequence ID" value="PSK34385.1"/>
    <property type="molecule type" value="Genomic_DNA"/>
</dbReference>
<feature type="compositionally biased region" description="Low complexity" evidence="1">
    <location>
        <begin position="1493"/>
        <end position="1514"/>
    </location>
</feature>
<feature type="compositionally biased region" description="Polar residues" evidence="1">
    <location>
        <begin position="261"/>
        <end position="270"/>
    </location>
</feature>
<feature type="compositionally biased region" description="Polar residues" evidence="1">
    <location>
        <begin position="876"/>
        <end position="908"/>
    </location>
</feature>
<feature type="region of interest" description="Disordered" evidence="1">
    <location>
        <begin position="636"/>
        <end position="1356"/>
    </location>
</feature>
<feature type="compositionally biased region" description="Basic and acidic residues" evidence="1">
    <location>
        <begin position="924"/>
        <end position="937"/>
    </location>
</feature>
<feature type="compositionally biased region" description="Polar residues" evidence="1">
    <location>
        <begin position="1469"/>
        <end position="1478"/>
    </location>
</feature>